<keyword evidence="4" id="KW-1185">Reference proteome</keyword>
<accession>A0A9N9QDC3</accession>
<gene>
    <name evidence="3" type="ORF">HYALB_00000554</name>
</gene>
<protein>
    <submittedName>
        <fullName evidence="3">Uncharacterized protein</fullName>
    </submittedName>
</protein>
<sequence>MEEGFNKTVGGLLQSMHSIEVSDDVYIEAQKTGTSPALCAPNSTFQVGYHNCQDCVQKFGDPTAAIPSDFQPFIEYCAQPAQSITSAAITGPTSSITSFSSLPNFTETTTATATVYFTSSPPVTASVANLQADETTLPSPISNSETSSTSKNHTGVAGAVISPALVLLSVASFFFMRRRRNRKVRDAQAMRERGGEDDITGYKAQIHGDSMVKVHHELPAEDWPELPAREPVGSELAGERPGQRDF</sequence>
<evidence type="ECO:0000313" key="4">
    <source>
        <dbReference type="Proteomes" id="UP000701801"/>
    </source>
</evidence>
<keyword evidence="2" id="KW-0472">Membrane</keyword>
<proteinExistence type="predicted"/>
<evidence type="ECO:0000313" key="3">
    <source>
        <dbReference type="EMBL" id="CAG8983387.1"/>
    </source>
</evidence>
<reference evidence="3" key="1">
    <citation type="submission" date="2021-07" db="EMBL/GenBank/DDBJ databases">
        <authorList>
            <person name="Durling M."/>
        </authorList>
    </citation>
    <scope>NUCLEOTIDE SEQUENCE</scope>
</reference>
<evidence type="ECO:0000256" key="2">
    <source>
        <dbReference type="SAM" id="Phobius"/>
    </source>
</evidence>
<dbReference type="OrthoDB" id="5414836at2759"/>
<organism evidence="3 4">
    <name type="scientific">Hymenoscyphus albidus</name>
    <dbReference type="NCBI Taxonomy" id="595503"/>
    <lineage>
        <taxon>Eukaryota</taxon>
        <taxon>Fungi</taxon>
        <taxon>Dikarya</taxon>
        <taxon>Ascomycota</taxon>
        <taxon>Pezizomycotina</taxon>
        <taxon>Leotiomycetes</taxon>
        <taxon>Helotiales</taxon>
        <taxon>Helotiaceae</taxon>
        <taxon>Hymenoscyphus</taxon>
    </lineage>
</organism>
<keyword evidence="2" id="KW-1133">Transmembrane helix</keyword>
<name>A0A9N9QDC3_9HELO</name>
<dbReference type="PANTHER" id="PTHR38122:SF1">
    <property type="entry name" value="GLYCOPROTEIN X"/>
    <property type="match status" value="1"/>
</dbReference>
<comment type="caution">
    <text evidence="3">The sequence shown here is derived from an EMBL/GenBank/DDBJ whole genome shotgun (WGS) entry which is preliminary data.</text>
</comment>
<feature type="region of interest" description="Disordered" evidence="1">
    <location>
        <begin position="221"/>
        <end position="246"/>
    </location>
</feature>
<evidence type="ECO:0000256" key="1">
    <source>
        <dbReference type="SAM" id="MobiDB-lite"/>
    </source>
</evidence>
<dbReference type="PANTHER" id="PTHR38122">
    <property type="entry name" value="GLYCOPROTEIN X"/>
    <property type="match status" value="1"/>
</dbReference>
<dbReference type="Proteomes" id="UP000701801">
    <property type="component" value="Unassembled WGS sequence"/>
</dbReference>
<feature type="transmembrane region" description="Helical" evidence="2">
    <location>
        <begin position="156"/>
        <end position="176"/>
    </location>
</feature>
<keyword evidence="2" id="KW-0812">Transmembrane</keyword>
<dbReference type="EMBL" id="CAJVRM010000726">
    <property type="protein sequence ID" value="CAG8983387.1"/>
    <property type="molecule type" value="Genomic_DNA"/>
</dbReference>
<dbReference type="AlphaFoldDB" id="A0A9N9QDC3"/>
<feature type="compositionally biased region" description="Basic and acidic residues" evidence="1">
    <location>
        <begin position="237"/>
        <end position="246"/>
    </location>
</feature>